<gene>
    <name evidence="2" type="ORF">FALBO_9881</name>
</gene>
<accession>A0A8H4L8Z6</accession>
<evidence type="ECO:0000313" key="2">
    <source>
        <dbReference type="EMBL" id="KAF4463299.1"/>
    </source>
</evidence>
<keyword evidence="3" id="KW-1185">Reference proteome</keyword>
<feature type="region of interest" description="Disordered" evidence="1">
    <location>
        <begin position="107"/>
        <end position="130"/>
    </location>
</feature>
<dbReference type="Proteomes" id="UP000554235">
    <property type="component" value="Unassembled WGS sequence"/>
</dbReference>
<reference evidence="2 3" key="1">
    <citation type="submission" date="2020-01" db="EMBL/GenBank/DDBJ databases">
        <title>Identification and distribution of gene clusters putatively required for synthesis of sphingolipid metabolism inhibitors in phylogenetically diverse species of the filamentous fungus Fusarium.</title>
        <authorList>
            <person name="Kim H.-S."/>
            <person name="Busman M."/>
            <person name="Brown D.W."/>
            <person name="Divon H."/>
            <person name="Uhlig S."/>
            <person name="Proctor R.H."/>
        </authorList>
    </citation>
    <scope>NUCLEOTIDE SEQUENCE [LARGE SCALE GENOMIC DNA]</scope>
    <source>
        <strain evidence="2 3">NRRL 20459</strain>
    </source>
</reference>
<evidence type="ECO:0000256" key="1">
    <source>
        <dbReference type="SAM" id="MobiDB-lite"/>
    </source>
</evidence>
<organism evidence="2 3">
    <name type="scientific">Fusarium albosuccineum</name>
    <dbReference type="NCBI Taxonomy" id="1237068"/>
    <lineage>
        <taxon>Eukaryota</taxon>
        <taxon>Fungi</taxon>
        <taxon>Dikarya</taxon>
        <taxon>Ascomycota</taxon>
        <taxon>Pezizomycotina</taxon>
        <taxon>Sordariomycetes</taxon>
        <taxon>Hypocreomycetidae</taxon>
        <taxon>Hypocreales</taxon>
        <taxon>Nectriaceae</taxon>
        <taxon>Fusarium</taxon>
        <taxon>Fusarium decemcellulare species complex</taxon>
    </lineage>
</organism>
<dbReference type="AlphaFoldDB" id="A0A8H4L8Z6"/>
<protein>
    <submittedName>
        <fullName evidence="2">Uncharacterized protein</fullName>
    </submittedName>
</protein>
<sequence length="401" mass="44354">MPARLAILGVGRESDCTRKDRDDAQRVEALHTRPFGHGLRTVGTVRRSCARARGVGASSAWACWRLGDFVTGTLSLPVLLAARAPWAVVPDTSYFWSPVRAAPSDSRYRSRPRCTPKGHDASRQTKSSHRITSYTTRDAEFAPGSLNEIMQPFSFRFFFLPDLVSKLKWLVSTLRDFEAETDLDQMFHLCQMLRDMINAVSFLACKSSVTYFVMTPTLTTSSRFPELFGQLIYNLISRLSWSRTNDRPGCPTALFESGKLTSPGGSGISAPSPIRSSMDNAHDRARLASGLITGSHANPRRKVLATAVTKAWPVPELALQHAAHGRYVKCSGIVTLRLVGQAIRSLEPCAHTGRRSARDSRTPGSQYDVQNPRVKRVSSISPDLCRPQKLTWCQVAALTTF</sequence>
<name>A0A8H4L8Z6_9HYPO</name>
<comment type="caution">
    <text evidence="2">The sequence shown here is derived from an EMBL/GenBank/DDBJ whole genome shotgun (WGS) entry which is preliminary data.</text>
</comment>
<dbReference type="OrthoDB" id="10678048at2759"/>
<evidence type="ECO:0000313" key="3">
    <source>
        <dbReference type="Proteomes" id="UP000554235"/>
    </source>
</evidence>
<feature type="region of interest" description="Disordered" evidence="1">
    <location>
        <begin position="351"/>
        <end position="371"/>
    </location>
</feature>
<dbReference type="EMBL" id="JAADYS010001390">
    <property type="protein sequence ID" value="KAF4463299.1"/>
    <property type="molecule type" value="Genomic_DNA"/>
</dbReference>
<proteinExistence type="predicted"/>